<accession>A0A9N9N9F5</accession>
<dbReference type="AlphaFoldDB" id="A0A9N9N9F5"/>
<evidence type="ECO:0000313" key="2">
    <source>
        <dbReference type="Proteomes" id="UP000789405"/>
    </source>
</evidence>
<dbReference type="OrthoDB" id="2435819at2759"/>
<organism evidence="1 2">
    <name type="scientific">Dentiscutata erythropus</name>
    <dbReference type="NCBI Taxonomy" id="1348616"/>
    <lineage>
        <taxon>Eukaryota</taxon>
        <taxon>Fungi</taxon>
        <taxon>Fungi incertae sedis</taxon>
        <taxon>Mucoromycota</taxon>
        <taxon>Glomeromycotina</taxon>
        <taxon>Glomeromycetes</taxon>
        <taxon>Diversisporales</taxon>
        <taxon>Gigasporaceae</taxon>
        <taxon>Dentiscutata</taxon>
    </lineage>
</organism>
<protein>
    <submittedName>
        <fullName evidence="1">817_t:CDS:1</fullName>
    </submittedName>
</protein>
<reference evidence="1" key="1">
    <citation type="submission" date="2021-06" db="EMBL/GenBank/DDBJ databases">
        <authorList>
            <person name="Kallberg Y."/>
            <person name="Tangrot J."/>
            <person name="Rosling A."/>
        </authorList>
    </citation>
    <scope>NUCLEOTIDE SEQUENCE</scope>
    <source>
        <strain evidence="1">MA453B</strain>
    </source>
</reference>
<gene>
    <name evidence="1" type="ORF">DERYTH_LOCUS13971</name>
</gene>
<proteinExistence type="predicted"/>
<name>A0A9N9N9F5_9GLOM</name>
<comment type="caution">
    <text evidence="1">The sequence shown here is derived from an EMBL/GenBank/DDBJ whole genome shotgun (WGS) entry which is preliminary data.</text>
</comment>
<keyword evidence="2" id="KW-1185">Reference proteome</keyword>
<dbReference type="Proteomes" id="UP000789405">
    <property type="component" value="Unassembled WGS sequence"/>
</dbReference>
<sequence>MSSSSFSDAEESNITPSMTLTLFLKNAVDLLGLIERVTRCLCSAKYPTINLVYPYMELLKKRFAPKTNETVETYLKLIYRKVENKENESDESDDNIPTAKDTDQVEYLPSITTDGLLCKLRAAIYLSLDEL</sequence>
<evidence type="ECO:0000313" key="1">
    <source>
        <dbReference type="EMBL" id="CAG8716390.1"/>
    </source>
</evidence>
<dbReference type="EMBL" id="CAJVPY010010186">
    <property type="protein sequence ID" value="CAG8716390.1"/>
    <property type="molecule type" value="Genomic_DNA"/>
</dbReference>